<comment type="function">
    <text evidence="8">An essential GTPase that binds both GDP and GTP, with rapid nucleotide exchange. Plays a role in 16S rRNA processing and 30S ribosomal subunit biogenesis and possibly also in cell cycle regulation and energy metabolism.</text>
</comment>
<evidence type="ECO:0000256" key="3">
    <source>
        <dbReference type="ARBA" id="ARBA00022517"/>
    </source>
</evidence>
<dbReference type="PROSITE" id="PS51713">
    <property type="entry name" value="G_ERA"/>
    <property type="match status" value="1"/>
</dbReference>
<evidence type="ECO:0000259" key="12">
    <source>
        <dbReference type="PROSITE" id="PS51713"/>
    </source>
</evidence>
<keyword evidence="5 8" id="KW-0694">RNA-binding</keyword>
<sequence>MEENNQAFHSGFVAIVGRPNVGKSTFLNYVIGQKVAIMSNVPQTTRNKIQGIYTTDREQIVFIDTPGIHKSHNKLGDFMVQSAMSSLNEVDAIMFMVNADEPRGAGDNYIIERLKKITDRPVYLVINKIDLVHPDELLPIVDSYKDAMDWTEVFPISALQGNNINELVITLSQHMPEGPKYYPDDQVTDHPERFVVSELIREKVLQLTRQEVPHSVAVVIETMKSNDEGLVNIQATIIVDRSSQKGIVIGKGGKMLKEIGSRARVDIEHLLGSRVYLELWVKVSEGWRDKQGILQSFGYKKDEY</sequence>
<dbReference type="GO" id="GO:0005525">
    <property type="term" value="F:GTP binding"/>
    <property type="evidence" value="ECO:0007669"/>
    <property type="project" value="UniProtKB-UniRule"/>
</dbReference>
<evidence type="ECO:0000256" key="4">
    <source>
        <dbReference type="ARBA" id="ARBA00022741"/>
    </source>
</evidence>
<dbReference type="InterPro" id="IPR005225">
    <property type="entry name" value="Small_GTP-bd"/>
</dbReference>
<dbReference type="GO" id="GO:0070181">
    <property type="term" value="F:small ribosomal subunit rRNA binding"/>
    <property type="evidence" value="ECO:0007669"/>
    <property type="project" value="UniProtKB-UniRule"/>
</dbReference>
<dbReference type="InterPro" id="IPR030388">
    <property type="entry name" value="G_ERA_dom"/>
</dbReference>
<dbReference type="InterPro" id="IPR006073">
    <property type="entry name" value="GTP-bd"/>
</dbReference>
<keyword evidence="8" id="KW-0699">rRNA-binding</keyword>
<keyword evidence="4 8" id="KW-0547">Nucleotide-binding</keyword>
<comment type="subcellular location">
    <subcellularLocation>
        <location evidence="8">Cytoplasm</location>
    </subcellularLocation>
    <subcellularLocation>
        <location evidence="8">Cell membrane</location>
        <topology evidence="8">Peripheral membrane protein</topology>
    </subcellularLocation>
</comment>
<evidence type="ECO:0000256" key="1">
    <source>
        <dbReference type="ARBA" id="ARBA00007921"/>
    </source>
</evidence>
<comment type="subunit">
    <text evidence="8">Monomer.</text>
</comment>
<keyword evidence="8" id="KW-1003">Cell membrane</keyword>
<evidence type="ECO:0000256" key="9">
    <source>
        <dbReference type="PROSITE-ProRule" id="PRU01050"/>
    </source>
</evidence>
<dbReference type="InterPro" id="IPR027417">
    <property type="entry name" value="P-loop_NTPase"/>
</dbReference>
<evidence type="ECO:0000256" key="2">
    <source>
        <dbReference type="ARBA" id="ARBA00020484"/>
    </source>
</evidence>
<evidence type="ECO:0000256" key="8">
    <source>
        <dbReference type="HAMAP-Rule" id="MF_00367"/>
    </source>
</evidence>
<dbReference type="SUPFAM" id="SSF54814">
    <property type="entry name" value="Prokaryotic type KH domain (KH-domain type II)"/>
    <property type="match status" value="1"/>
</dbReference>
<dbReference type="FunFam" id="3.40.50.300:FF:000094">
    <property type="entry name" value="GTPase Era"/>
    <property type="match status" value="1"/>
</dbReference>
<dbReference type="GO" id="GO:0000028">
    <property type="term" value="P:ribosomal small subunit assembly"/>
    <property type="evidence" value="ECO:0007669"/>
    <property type="project" value="TreeGrafter"/>
</dbReference>
<evidence type="ECO:0000313" key="13">
    <source>
        <dbReference type="EMBL" id="ARW19588.1"/>
    </source>
</evidence>
<dbReference type="PRINTS" id="PR00326">
    <property type="entry name" value="GTP1OBG"/>
</dbReference>
<evidence type="ECO:0000256" key="6">
    <source>
        <dbReference type="ARBA" id="ARBA00023134"/>
    </source>
</evidence>
<dbReference type="EMBL" id="CP021474">
    <property type="protein sequence ID" value="ARW19588.1"/>
    <property type="molecule type" value="Genomic_DNA"/>
</dbReference>
<name>A0A1Y0VVF7_PEDPE</name>
<dbReference type="CDD" id="cd22534">
    <property type="entry name" value="KH-II_Era"/>
    <property type="match status" value="1"/>
</dbReference>
<comment type="similarity">
    <text evidence="1 8 9 10">Belongs to the TRAFAC class TrmE-Era-EngA-EngB-Septin-like GTPase superfamily. Era GTPase family.</text>
</comment>
<dbReference type="NCBIfam" id="NF000908">
    <property type="entry name" value="PRK00089.1"/>
    <property type="match status" value="1"/>
</dbReference>
<protein>
    <recommendedName>
        <fullName evidence="2 8">GTPase Era</fullName>
    </recommendedName>
</protein>
<dbReference type="NCBIfam" id="TIGR00231">
    <property type="entry name" value="small_GTP"/>
    <property type="match status" value="1"/>
</dbReference>
<evidence type="ECO:0000256" key="10">
    <source>
        <dbReference type="RuleBase" id="RU003761"/>
    </source>
</evidence>
<evidence type="ECO:0000256" key="7">
    <source>
        <dbReference type="ARBA" id="ARBA00023136"/>
    </source>
</evidence>
<dbReference type="SUPFAM" id="SSF52540">
    <property type="entry name" value="P-loop containing nucleoside triphosphate hydrolases"/>
    <property type="match status" value="1"/>
</dbReference>
<dbReference type="PROSITE" id="PS50823">
    <property type="entry name" value="KH_TYPE_2"/>
    <property type="match status" value="1"/>
</dbReference>
<dbReference type="InterPro" id="IPR009019">
    <property type="entry name" value="KH_sf_prok-type"/>
</dbReference>
<dbReference type="PANTHER" id="PTHR42698:SF1">
    <property type="entry name" value="GTPASE ERA, MITOCHONDRIAL"/>
    <property type="match status" value="1"/>
</dbReference>
<keyword evidence="6 8" id="KW-0342">GTP-binding</keyword>
<dbReference type="Gene3D" id="3.30.300.20">
    <property type="match status" value="1"/>
</dbReference>
<dbReference type="Pfam" id="PF07650">
    <property type="entry name" value="KH_2"/>
    <property type="match status" value="1"/>
</dbReference>
<dbReference type="RefSeq" id="WP_061812114.1">
    <property type="nucleotide sequence ID" value="NZ_CP085178.1"/>
</dbReference>
<feature type="region of interest" description="G1" evidence="9">
    <location>
        <begin position="17"/>
        <end position="24"/>
    </location>
</feature>
<organism evidence="13 14">
    <name type="scientific">Pediococcus pentosaceus</name>
    <dbReference type="NCBI Taxonomy" id="1255"/>
    <lineage>
        <taxon>Bacteria</taxon>
        <taxon>Bacillati</taxon>
        <taxon>Bacillota</taxon>
        <taxon>Bacilli</taxon>
        <taxon>Lactobacillales</taxon>
        <taxon>Lactobacillaceae</taxon>
        <taxon>Pediococcus</taxon>
    </lineage>
</organism>
<evidence type="ECO:0000313" key="14">
    <source>
        <dbReference type="Proteomes" id="UP000196118"/>
    </source>
</evidence>
<evidence type="ECO:0000259" key="11">
    <source>
        <dbReference type="PROSITE" id="PS50823"/>
    </source>
</evidence>
<gene>
    <name evidence="8" type="primary">era</name>
    <name evidence="13" type="ORF">S100892_01015</name>
</gene>
<dbReference type="InterPro" id="IPR005662">
    <property type="entry name" value="GTPase_Era-like"/>
</dbReference>
<feature type="region of interest" description="G2" evidence="9">
    <location>
        <begin position="43"/>
        <end position="47"/>
    </location>
</feature>
<dbReference type="InterPro" id="IPR004044">
    <property type="entry name" value="KH_dom_type_2"/>
</dbReference>
<dbReference type="PANTHER" id="PTHR42698">
    <property type="entry name" value="GTPASE ERA"/>
    <property type="match status" value="1"/>
</dbReference>
<keyword evidence="3 8" id="KW-0690">Ribosome biogenesis</keyword>
<feature type="region of interest" description="G3" evidence="9">
    <location>
        <begin position="64"/>
        <end position="67"/>
    </location>
</feature>
<keyword evidence="8" id="KW-0963">Cytoplasm</keyword>
<keyword evidence="7 8" id="KW-0472">Membrane</keyword>
<feature type="binding site" evidence="8">
    <location>
        <begin position="17"/>
        <end position="24"/>
    </location>
    <ligand>
        <name>GTP</name>
        <dbReference type="ChEBI" id="CHEBI:37565"/>
    </ligand>
</feature>
<evidence type="ECO:0000256" key="5">
    <source>
        <dbReference type="ARBA" id="ARBA00022884"/>
    </source>
</evidence>
<reference evidence="13 14" key="1">
    <citation type="submission" date="2017-05" db="EMBL/GenBank/DDBJ databases">
        <title>Genome sequence of Pediococcus pentosaceus strain SRCM100892.</title>
        <authorList>
            <person name="Cho S.H."/>
        </authorList>
    </citation>
    <scope>NUCLEOTIDE SEQUENCE [LARGE SCALE GENOMIC DNA]</scope>
    <source>
        <strain evidence="13 14">SRCM100892</strain>
    </source>
</reference>
<feature type="binding site" evidence="8">
    <location>
        <begin position="127"/>
        <end position="130"/>
    </location>
    <ligand>
        <name>GTP</name>
        <dbReference type="ChEBI" id="CHEBI:37565"/>
    </ligand>
</feature>
<dbReference type="Pfam" id="PF01926">
    <property type="entry name" value="MMR_HSR1"/>
    <property type="match status" value="1"/>
</dbReference>
<feature type="domain" description="KH type-2" evidence="11">
    <location>
        <begin position="208"/>
        <end position="285"/>
    </location>
</feature>
<feature type="region of interest" description="G5" evidence="9">
    <location>
        <begin position="156"/>
        <end position="158"/>
    </location>
</feature>
<feature type="binding site" evidence="8">
    <location>
        <begin position="64"/>
        <end position="68"/>
    </location>
    <ligand>
        <name>GTP</name>
        <dbReference type="ChEBI" id="CHEBI:37565"/>
    </ligand>
</feature>
<dbReference type="AlphaFoldDB" id="A0A1Y0VVF7"/>
<dbReference type="FunFam" id="3.30.300.20:FF:000003">
    <property type="entry name" value="GTPase Era"/>
    <property type="match status" value="1"/>
</dbReference>
<dbReference type="InterPro" id="IPR015946">
    <property type="entry name" value="KH_dom-like_a/b"/>
</dbReference>
<accession>A0A1Y0VVF7</accession>
<dbReference type="Proteomes" id="UP000196118">
    <property type="component" value="Chromosome"/>
</dbReference>
<dbReference type="NCBIfam" id="TIGR00436">
    <property type="entry name" value="era"/>
    <property type="match status" value="1"/>
</dbReference>
<proteinExistence type="inferred from homology"/>
<feature type="region of interest" description="G4" evidence="9">
    <location>
        <begin position="127"/>
        <end position="130"/>
    </location>
</feature>
<dbReference type="GO" id="GO:0005829">
    <property type="term" value="C:cytosol"/>
    <property type="evidence" value="ECO:0007669"/>
    <property type="project" value="TreeGrafter"/>
</dbReference>
<dbReference type="GO" id="GO:0043024">
    <property type="term" value="F:ribosomal small subunit binding"/>
    <property type="evidence" value="ECO:0007669"/>
    <property type="project" value="TreeGrafter"/>
</dbReference>
<dbReference type="GO" id="GO:0005886">
    <property type="term" value="C:plasma membrane"/>
    <property type="evidence" value="ECO:0007669"/>
    <property type="project" value="UniProtKB-SubCell"/>
</dbReference>
<dbReference type="GO" id="GO:0003924">
    <property type="term" value="F:GTPase activity"/>
    <property type="evidence" value="ECO:0007669"/>
    <property type="project" value="UniProtKB-UniRule"/>
</dbReference>
<dbReference type="CDD" id="cd04163">
    <property type="entry name" value="Era"/>
    <property type="match status" value="1"/>
</dbReference>
<dbReference type="Gene3D" id="3.40.50.300">
    <property type="entry name" value="P-loop containing nucleotide triphosphate hydrolases"/>
    <property type="match status" value="1"/>
</dbReference>
<feature type="domain" description="Era-type G" evidence="12">
    <location>
        <begin position="9"/>
        <end position="177"/>
    </location>
</feature>
<dbReference type="HAMAP" id="MF_00367">
    <property type="entry name" value="GTPase_Era"/>
    <property type="match status" value="1"/>
</dbReference>